<dbReference type="CDD" id="cd00085">
    <property type="entry name" value="HNHc"/>
    <property type="match status" value="1"/>
</dbReference>
<feature type="region of interest" description="Disordered" evidence="1">
    <location>
        <begin position="423"/>
        <end position="538"/>
    </location>
</feature>
<dbReference type="RefSeq" id="WP_159458013.1">
    <property type="nucleotide sequence ID" value="NZ_FWFG01000068.1"/>
</dbReference>
<dbReference type="OrthoDB" id="5241234at2"/>
<sequence>MPDTVTGLVARALAAVEALCRSNLPCPGREPDAPGQADSCGAVSDADRGAVSDADRIDAIAALERMKGMIAAAQARLEVDFRDSQIAAQRAAGVPREDLGRGVADQIALARRMSPKTAADQLALRRVVVETLPCTFAHLAAGRISEWSAHEVAKAVIVLDDEDRARVDTDIADRLPEVTAQRAGRLARARANELDQLAALRRNERAKSQRCVSVRPAADGMVRLSALLPTRDGVGVYAALHRDAKALRTAGDPRSMGQIMADALVARATGLENPERIGVEVQLLMTDTALLAGASDAASIDGFPIPAVVARRIALGRDTACGDGSDGSVLGGVDGSAARWIRRLYTDPASGRLTGAEPRRRLFTGEVRRFIRLRDQHCRGPFCDAPVRDIDHVHRHADGGETSAENGAGVCQRWNLAVEMPGWSTRTMPEPVPPGQPSDAAASRSGPDIAPGQADDQGAQTSVGAGAEPGIDDARPPGPPGTHGVPPILVVTTPTGHTYTSRAPVLRRPHPMRGEPDGADDESDGNARNGDGTGAAGI</sequence>
<feature type="domain" description="HNH nuclease" evidence="2">
    <location>
        <begin position="366"/>
        <end position="416"/>
    </location>
</feature>
<dbReference type="EMBL" id="FWFG01000068">
    <property type="protein sequence ID" value="SLM92298.1"/>
    <property type="molecule type" value="Genomic_DNA"/>
</dbReference>
<feature type="compositionally biased region" description="Polar residues" evidence="1">
    <location>
        <begin position="492"/>
        <end position="501"/>
    </location>
</feature>
<evidence type="ECO:0000313" key="3">
    <source>
        <dbReference type="EMBL" id="SLM92298.1"/>
    </source>
</evidence>
<reference evidence="3 4" key="1">
    <citation type="submission" date="2017-02" db="EMBL/GenBank/DDBJ databases">
        <authorList>
            <person name="Peterson S.W."/>
        </authorList>
    </citation>
    <scope>NUCLEOTIDE SEQUENCE [LARGE SCALE GENOMIC DNA]</scope>
    <source>
        <strain evidence="3 4">CIP104813</strain>
    </source>
</reference>
<gene>
    <name evidence="3" type="ORF">FM110_07860</name>
</gene>
<dbReference type="Proteomes" id="UP000195981">
    <property type="component" value="Unassembled WGS sequence"/>
</dbReference>
<keyword evidence="4" id="KW-1185">Reference proteome</keyword>
<accession>A0A1X6X1A3</accession>
<name>A0A1X6X1A3_9MICO</name>
<organism evidence="3 4">
    <name type="scientific">Brachybacterium nesterenkovii</name>
    <dbReference type="NCBI Taxonomy" id="47847"/>
    <lineage>
        <taxon>Bacteria</taxon>
        <taxon>Bacillati</taxon>
        <taxon>Actinomycetota</taxon>
        <taxon>Actinomycetes</taxon>
        <taxon>Micrococcales</taxon>
        <taxon>Dermabacteraceae</taxon>
        <taxon>Brachybacterium</taxon>
    </lineage>
</organism>
<evidence type="ECO:0000313" key="4">
    <source>
        <dbReference type="Proteomes" id="UP000195981"/>
    </source>
</evidence>
<dbReference type="SMART" id="SM00507">
    <property type="entry name" value="HNHc"/>
    <property type="match status" value="1"/>
</dbReference>
<proteinExistence type="predicted"/>
<protein>
    <recommendedName>
        <fullName evidence="2">HNH nuclease domain-containing protein</fullName>
    </recommendedName>
</protein>
<evidence type="ECO:0000256" key="1">
    <source>
        <dbReference type="SAM" id="MobiDB-lite"/>
    </source>
</evidence>
<dbReference type="InterPro" id="IPR003615">
    <property type="entry name" value="HNH_nuc"/>
</dbReference>
<evidence type="ECO:0000259" key="2">
    <source>
        <dbReference type="SMART" id="SM00507"/>
    </source>
</evidence>
<dbReference type="AlphaFoldDB" id="A0A1X6X1A3"/>